<feature type="domain" description="F-box" evidence="1">
    <location>
        <begin position="2"/>
        <end position="47"/>
    </location>
</feature>
<dbReference type="Proteomes" id="UP001313282">
    <property type="component" value="Unassembled WGS sequence"/>
</dbReference>
<gene>
    <name evidence="2" type="ORF">TWF718_011114</name>
</gene>
<protein>
    <recommendedName>
        <fullName evidence="1">F-box domain-containing protein</fullName>
    </recommendedName>
</protein>
<reference evidence="2 3" key="1">
    <citation type="submission" date="2019-10" db="EMBL/GenBank/DDBJ databases">
        <authorList>
            <person name="Palmer J.M."/>
        </authorList>
    </citation>
    <scope>NUCLEOTIDE SEQUENCE [LARGE SCALE GENOMIC DNA]</scope>
    <source>
        <strain evidence="2 3">TWF718</strain>
    </source>
</reference>
<evidence type="ECO:0000259" key="1">
    <source>
        <dbReference type="PROSITE" id="PS50181"/>
    </source>
</evidence>
<comment type="caution">
    <text evidence="2">The sequence shown here is derived from an EMBL/GenBank/DDBJ whole genome shotgun (WGS) entry which is preliminary data.</text>
</comment>
<dbReference type="SUPFAM" id="SSF52047">
    <property type="entry name" value="RNI-like"/>
    <property type="match status" value="1"/>
</dbReference>
<dbReference type="EMBL" id="JAVHNR010000009">
    <property type="protein sequence ID" value="KAK6333295.1"/>
    <property type="molecule type" value="Genomic_DNA"/>
</dbReference>
<dbReference type="PROSITE" id="PS50181">
    <property type="entry name" value="FBOX"/>
    <property type="match status" value="1"/>
</dbReference>
<keyword evidence="3" id="KW-1185">Reference proteome</keyword>
<proteinExistence type="predicted"/>
<dbReference type="InterPro" id="IPR001810">
    <property type="entry name" value="F-box_dom"/>
</dbReference>
<accession>A0AAN8MLJ5</accession>
<dbReference type="Gene3D" id="3.80.10.10">
    <property type="entry name" value="Ribonuclease Inhibitor"/>
    <property type="match status" value="1"/>
</dbReference>
<name>A0AAN8MLJ5_9PEZI</name>
<evidence type="ECO:0000313" key="3">
    <source>
        <dbReference type="Proteomes" id="UP001313282"/>
    </source>
</evidence>
<organism evidence="2 3">
    <name type="scientific">Orbilia javanica</name>
    <dbReference type="NCBI Taxonomy" id="47235"/>
    <lineage>
        <taxon>Eukaryota</taxon>
        <taxon>Fungi</taxon>
        <taxon>Dikarya</taxon>
        <taxon>Ascomycota</taxon>
        <taxon>Pezizomycotina</taxon>
        <taxon>Orbiliomycetes</taxon>
        <taxon>Orbiliales</taxon>
        <taxon>Orbiliaceae</taxon>
        <taxon>Orbilia</taxon>
    </lineage>
</organism>
<dbReference type="InterPro" id="IPR032675">
    <property type="entry name" value="LRR_dom_sf"/>
</dbReference>
<dbReference type="AlphaFoldDB" id="A0AAN8MLJ5"/>
<evidence type="ECO:0000313" key="2">
    <source>
        <dbReference type="EMBL" id="KAK6333295.1"/>
    </source>
</evidence>
<sequence>MPSPFLTCPLEMAREIFSHVPMQDMANIRLLSKAHDDIYIHEYWDSVTIKIIPTSQRIHDLVQTLRDSKKEVPRIRNLIIYGSTFPVYPQDPPQYDPSVGDHLVELFSLMATRKITFQFIHKVLKAPGYWKLVMDAIVKNGPTELESISQEFYTLLGKQRCFGVPFSKFKMSNSLMRSYKTTLTHLTSLQITTGDQELKPELTKRFWKFVGNIGENIEVLNVTASSKQRGPWPTPRARALGMVHQRRQPAGGYFYESCDLPQLKSLSLTECYLTVEDLKELLKKPEQLRALNITSCQMDEPIVDWFLFLKHLATVELRNLQIFSLTPRSEFQDRNNGKNIWDLPTITMKGDWATSLSEVQLHDGSHQPQPSSKNILRILSFFPTSVFAGAFWTHLTDGLWRDYRNPAVAN</sequence>